<dbReference type="Pfam" id="PF01557">
    <property type="entry name" value="FAA_hydrolase"/>
    <property type="match status" value="1"/>
</dbReference>
<dbReference type="InterPro" id="IPR036663">
    <property type="entry name" value="Fumarylacetoacetase_C_sf"/>
</dbReference>
<evidence type="ECO:0000259" key="3">
    <source>
        <dbReference type="Pfam" id="PF01557"/>
    </source>
</evidence>
<dbReference type="AlphaFoldDB" id="A0AAD2GTN2"/>
<reference evidence="4" key="1">
    <citation type="submission" date="2023-11" db="EMBL/GenBank/DDBJ databases">
        <authorList>
            <person name="De Vega J J."/>
            <person name="De Vega J J."/>
        </authorList>
    </citation>
    <scope>NUCLEOTIDE SEQUENCE</scope>
</reference>
<dbReference type="Proteomes" id="UP001295794">
    <property type="component" value="Unassembled WGS sequence"/>
</dbReference>
<name>A0AAD2GTN2_9AGAR</name>
<sequence>MSPPPVSHRFLRYRILSDATHRPRIGLVDTAETTVTEVLGYLDLFRLIEAHPHLAADHKFETGDTTQMEDLEVLAPLPGRDVLCVCLRCFLLSHDSNAECREGVSARTVRRPQKRHHARLKTDADKAHAAEFHLSGFDSSDKNEQPDFPVFFTKRATSIIACGQPIYTHPEVTSSPDYEGELGIIIGKAGLGVTKEDAWHHVWGAVIINDVTARERQRDHKQFYIGKSLDTFCPMGPYVVPASSLSFPELHLTTRVNNEVRQSQNTSELIFDVPTLIATGSMGISIQPGDVIATGTPVGVGMGMDPKVWLKDGDVVEVEIPPLGRLWNPVTSQKPAVRSLRDEIN</sequence>
<organism evidence="4 5">
    <name type="scientific">Mycena citricolor</name>
    <dbReference type="NCBI Taxonomy" id="2018698"/>
    <lineage>
        <taxon>Eukaryota</taxon>
        <taxon>Fungi</taxon>
        <taxon>Dikarya</taxon>
        <taxon>Basidiomycota</taxon>
        <taxon>Agaricomycotina</taxon>
        <taxon>Agaricomycetes</taxon>
        <taxon>Agaricomycetidae</taxon>
        <taxon>Agaricales</taxon>
        <taxon>Marasmiineae</taxon>
        <taxon>Mycenaceae</taxon>
        <taxon>Mycena</taxon>
    </lineage>
</organism>
<dbReference type="EMBL" id="CAVNYO010000014">
    <property type="protein sequence ID" value="CAK5262400.1"/>
    <property type="molecule type" value="Genomic_DNA"/>
</dbReference>
<feature type="domain" description="Fumarylacetoacetase-like C-terminal" evidence="3">
    <location>
        <begin position="126"/>
        <end position="330"/>
    </location>
</feature>
<keyword evidence="5" id="KW-1185">Reference proteome</keyword>
<evidence type="ECO:0000256" key="2">
    <source>
        <dbReference type="ARBA" id="ARBA00022723"/>
    </source>
</evidence>
<evidence type="ECO:0000313" key="5">
    <source>
        <dbReference type="Proteomes" id="UP001295794"/>
    </source>
</evidence>
<dbReference type="PANTHER" id="PTHR11820:SF7">
    <property type="entry name" value="ACYLPYRUVASE FAHD1, MITOCHONDRIAL"/>
    <property type="match status" value="1"/>
</dbReference>
<dbReference type="SUPFAM" id="SSF56529">
    <property type="entry name" value="FAH"/>
    <property type="match status" value="1"/>
</dbReference>
<dbReference type="GO" id="GO:0018773">
    <property type="term" value="F:acetylpyruvate hydrolase activity"/>
    <property type="evidence" value="ECO:0007669"/>
    <property type="project" value="TreeGrafter"/>
</dbReference>
<comment type="similarity">
    <text evidence="1">Belongs to the FAH family.</text>
</comment>
<proteinExistence type="inferred from homology"/>
<accession>A0AAD2GTN2</accession>
<evidence type="ECO:0000256" key="1">
    <source>
        <dbReference type="ARBA" id="ARBA00010211"/>
    </source>
</evidence>
<protein>
    <recommendedName>
        <fullName evidence="3">Fumarylacetoacetase-like C-terminal domain-containing protein</fullName>
    </recommendedName>
</protein>
<dbReference type="GO" id="GO:0046872">
    <property type="term" value="F:metal ion binding"/>
    <property type="evidence" value="ECO:0007669"/>
    <property type="project" value="UniProtKB-KW"/>
</dbReference>
<comment type="caution">
    <text evidence="4">The sequence shown here is derived from an EMBL/GenBank/DDBJ whole genome shotgun (WGS) entry which is preliminary data.</text>
</comment>
<gene>
    <name evidence="4" type="ORF">MYCIT1_LOCUS1078</name>
</gene>
<dbReference type="InterPro" id="IPR011234">
    <property type="entry name" value="Fumarylacetoacetase-like_C"/>
</dbReference>
<dbReference type="PANTHER" id="PTHR11820">
    <property type="entry name" value="ACYLPYRUVASE"/>
    <property type="match status" value="1"/>
</dbReference>
<evidence type="ECO:0000313" key="4">
    <source>
        <dbReference type="EMBL" id="CAK5262400.1"/>
    </source>
</evidence>
<keyword evidence="2" id="KW-0479">Metal-binding</keyword>
<dbReference type="Gene3D" id="3.90.850.10">
    <property type="entry name" value="Fumarylacetoacetase-like, C-terminal domain"/>
    <property type="match status" value="1"/>
</dbReference>